<evidence type="ECO:0000313" key="1">
    <source>
        <dbReference type="EMBL" id="OWK45379.1"/>
    </source>
</evidence>
<evidence type="ECO:0000313" key="2">
    <source>
        <dbReference type="Proteomes" id="UP000214646"/>
    </source>
</evidence>
<organism evidence="1 2">
    <name type="scientific">Fimbriiglobus ruber</name>
    <dbReference type="NCBI Taxonomy" id="1908690"/>
    <lineage>
        <taxon>Bacteria</taxon>
        <taxon>Pseudomonadati</taxon>
        <taxon>Planctomycetota</taxon>
        <taxon>Planctomycetia</taxon>
        <taxon>Gemmatales</taxon>
        <taxon>Gemmataceae</taxon>
        <taxon>Fimbriiglobus</taxon>
    </lineage>
</organism>
<protein>
    <submittedName>
        <fullName evidence="1">Uncharacterized protein</fullName>
    </submittedName>
</protein>
<dbReference type="OrthoDB" id="9554270at2"/>
<comment type="caution">
    <text evidence="1">The sequence shown here is derived from an EMBL/GenBank/DDBJ whole genome shotgun (WGS) entry which is preliminary data.</text>
</comment>
<gene>
    <name evidence="1" type="ORF">FRUB_01710</name>
</gene>
<proteinExistence type="predicted"/>
<keyword evidence="2" id="KW-1185">Reference proteome</keyword>
<sequence length="95" mass="10982">MDEPVEVIFLVGFDPEGEPQIRCIADGSLFIVFNFMPPSWAEYTPERFDNFDRQLAVAIGVNVEWEDREVFRIQTPAPDTVTRVREFLGAYRKSP</sequence>
<reference evidence="2" key="1">
    <citation type="submission" date="2017-06" db="EMBL/GenBank/DDBJ databases">
        <title>Genome analysis of Fimbriiglobus ruber SP5, the first member of the order Planctomycetales with confirmed chitinolytic capability.</title>
        <authorList>
            <person name="Ravin N.V."/>
            <person name="Rakitin A.L."/>
            <person name="Ivanova A.A."/>
            <person name="Beletsky A.V."/>
            <person name="Kulichevskaya I.S."/>
            <person name="Mardanov A.V."/>
            <person name="Dedysh S.N."/>
        </authorList>
    </citation>
    <scope>NUCLEOTIDE SEQUENCE [LARGE SCALE GENOMIC DNA]</scope>
    <source>
        <strain evidence="2">SP5</strain>
    </source>
</reference>
<dbReference type="RefSeq" id="WP_088253114.1">
    <property type="nucleotide sequence ID" value="NZ_NIDE01000002.1"/>
</dbReference>
<name>A0A225E791_9BACT</name>
<dbReference type="AlphaFoldDB" id="A0A225E791"/>
<accession>A0A225E791</accession>
<dbReference type="EMBL" id="NIDE01000002">
    <property type="protein sequence ID" value="OWK45379.1"/>
    <property type="molecule type" value="Genomic_DNA"/>
</dbReference>
<dbReference type="Proteomes" id="UP000214646">
    <property type="component" value="Unassembled WGS sequence"/>
</dbReference>